<evidence type="ECO:0000256" key="4">
    <source>
        <dbReference type="ARBA" id="ARBA00023002"/>
    </source>
</evidence>
<keyword evidence="6" id="KW-0718">Serine biosynthesis</keyword>
<comment type="catalytic activity">
    <reaction evidence="7">
        <text>(2R)-3-phosphoglycerate + NAD(+) = 3-phosphooxypyruvate + NADH + H(+)</text>
        <dbReference type="Rhea" id="RHEA:12641"/>
        <dbReference type="ChEBI" id="CHEBI:15378"/>
        <dbReference type="ChEBI" id="CHEBI:18110"/>
        <dbReference type="ChEBI" id="CHEBI:57540"/>
        <dbReference type="ChEBI" id="CHEBI:57945"/>
        <dbReference type="ChEBI" id="CHEBI:58272"/>
        <dbReference type="EC" id="1.1.1.95"/>
    </reaction>
</comment>
<evidence type="ECO:0000256" key="3">
    <source>
        <dbReference type="ARBA" id="ARBA00013143"/>
    </source>
</evidence>
<dbReference type="GO" id="GO:0051287">
    <property type="term" value="F:NAD binding"/>
    <property type="evidence" value="ECO:0007669"/>
    <property type="project" value="InterPro"/>
</dbReference>
<dbReference type="EMBL" id="UINC01005556">
    <property type="protein sequence ID" value="SVA22068.1"/>
    <property type="molecule type" value="Genomic_DNA"/>
</dbReference>
<proteinExistence type="inferred from homology"/>
<dbReference type="GO" id="GO:0004617">
    <property type="term" value="F:phosphoglycerate dehydrogenase activity"/>
    <property type="evidence" value="ECO:0007669"/>
    <property type="project" value="UniProtKB-EC"/>
</dbReference>
<dbReference type="SUPFAM" id="SSF52283">
    <property type="entry name" value="Formate/glycerate dehydrogenase catalytic domain-like"/>
    <property type="match status" value="1"/>
</dbReference>
<dbReference type="UniPathway" id="UPA00135">
    <property type="reaction ID" value="UER00196"/>
</dbReference>
<dbReference type="InterPro" id="IPR002912">
    <property type="entry name" value="ACT_dom"/>
</dbReference>
<organism evidence="9">
    <name type="scientific">marine metagenome</name>
    <dbReference type="NCBI Taxonomy" id="408172"/>
    <lineage>
        <taxon>unclassified sequences</taxon>
        <taxon>metagenomes</taxon>
        <taxon>ecological metagenomes</taxon>
    </lineage>
</organism>
<dbReference type="PROSITE" id="PS00670">
    <property type="entry name" value="D_2_HYDROXYACID_DH_2"/>
    <property type="match status" value="1"/>
</dbReference>
<dbReference type="PANTHER" id="PTHR42789">
    <property type="entry name" value="D-ISOMER SPECIFIC 2-HYDROXYACID DEHYDROGENASE FAMILY PROTEIN (AFU_ORTHOLOGUE AFUA_6G10090)"/>
    <property type="match status" value="1"/>
</dbReference>
<dbReference type="InterPro" id="IPR006139">
    <property type="entry name" value="D-isomer_2_OHA_DH_cat_dom"/>
</dbReference>
<dbReference type="InterPro" id="IPR050857">
    <property type="entry name" value="D-2-hydroxyacid_DH"/>
</dbReference>
<evidence type="ECO:0000259" key="8">
    <source>
        <dbReference type="PROSITE" id="PS51671"/>
    </source>
</evidence>
<keyword evidence="5" id="KW-0520">NAD</keyword>
<dbReference type="GO" id="GO:0047545">
    <property type="term" value="F:(S)-2-hydroxyglutarate dehydrogenase activity"/>
    <property type="evidence" value="ECO:0007669"/>
    <property type="project" value="UniProtKB-ARBA"/>
</dbReference>
<comment type="similarity">
    <text evidence="2">Belongs to the D-isomer specific 2-hydroxyacid dehydrogenase family.</text>
</comment>
<dbReference type="FunFam" id="3.40.50.720:FF:000041">
    <property type="entry name" value="D-3-phosphoglycerate dehydrogenase"/>
    <property type="match status" value="1"/>
</dbReference>
<evidence type="ECO:0000256" key="1">
    <source>
        <dbReference type="ARBA" id="ARBA00005216"/>
    </source>
</evidence>
<dbReference type="InterPro" id="IPR006140">
    <property type="entry name" value="D-isomer_DH_NAD-bd"/>
</dbReference>
<comment type="pathway">
    <text evidence="1">Amino-acid biosynthesis; L-serine biosynthesis; L-serine from 3-phospho-D-glycerate: step 1/3.</text>
</comment>
<gene>
    <name evidence="9" type="ORF">METZ01_LOCUS74922</name>
</gene>
<dbReference type="SUPFAM" id="SSF55021">
    <property type="entry name" value="ACT-like"/>
    <property type="match status" value="1"/>
</dbReference>
<dbReference type="Gene3D" id="3.40.50.720">
    <property type="entry name" value="NAD(P)-binding Rossmann-like Domain"/>
    <property type="match status" value="2"/>
</dbReference>
<keyword evidence="6" id="KW-0028">Amino-acid biosynthesis</keyword>
<evidence type="ECO:0000256" key="7">
    <source>
        <dbReference type="ARBA" id="ARBA00048731"/>
    </source>
</evidence>
<accession>A0A381U395</accession>
<dbReference type="Pfam" id="PF02826">
    <property type="entry name" value="2-Hacid_dh_C"/>
    <property type="match status" value="1"/>
</dbReference>
<evidence type="ECO:0000313" key="9">
    <source>
        <dbReference type="EMBL" id="SVA22068.1"/>
    </source>
</evidence>
<dbReference type="InterPro" id="IPR029753">
    <property type="entry name" value="D-isomer_DH_CS"/>
</dbReference>
<evidence type="ECO:0000256" key="5">
    <source>
        <dbReference type="ARBA" id="ARBA00023027"/>
    </source>
</evidence>
<protein>
    <recommendedName>
        <fullName evidence="3">phosphoglycerate dehydrogenase</fullName>
        <ecNumber evidence="3">1.1.1.95</ecNumber>
    </recommendedName>
</protein>
<dbReference type="PROSITE" id="PS51671">
    <property type="entry name" value="ACT"/>
    <property type="match status" value="1"/>
</dbReference>
<evidence type="ECO:0000256" key="6">
    <source>
        <dbReference type="ARBA" id="ARBA00023299"/>
    </source>
</evidence>
<dbReference type="AlphaFoldDB" id="A0A381U395"/>
<name>A0A381U395_9ZZZZ</name>
<dbReference type="PROSITE" id="PS00671">
    <property type="entry name" value="D_2_HYDROXYACID_DH_3"/>
    <property type="match status" value="1"/>
</dbReference>
<dbReference type="Gene3D" id="3.30.70.260">
    <property type="match status" value="1"/>
</dbReference>
<dbReference type="EC" id="1.1.1.95" evidence="3"/>
<dbReference type="InterPro" id="IPR045865">
    <property type="entry name" value="ACT-like_dom_sf"/>
</dbReference>
<dbReference type="PANTHER" id="PTHR42789:SF1">
    <property type="entry name" value="D-ISOMER SPECIFIC 2-HYDROXYACID DEHYDROGENASE FAMILY PROTEIN (AFU_ORTHOLOGUE AFUA_6G10090)"/>
    <property type="match status" value="1"/>
</dbReference>
<dbReference type="SUPFAM" id="SSF51735">
    <property type="entry name" value="NAD(P)-binding Rossmann-fold domains"/>
    <property type="match status" value="1"/>
</dbReference>
<sequence length="403" mass="42188">MKVLFADSLPDEYADQLRARGDECEVRGDLTADDLPGAIEGVDVLVVRSTRVTADTIANSDRLGLIVRSGAGTNTIDCEAAANAGIYVCNVPGTNSLAVAELTMGLLLAIDRHIADATADLRRGTWNKVAYSRSDGVFGKTLGIIGVGEIGMAVAERARGFGLTVSAERKPGRKPETEARIRAAGVKLVDGLDELVRGSDIISVHVPGNASTAGLVDADFLDKMKPGAILINTSRGELVDEAALIEAMDSKGIRAGLDVFCDEPDGGTGEFASALARHPNVVGTHHIGASTKQAQDATASGSIDVIEAYRAGDLLNCINVSPTRTGTATIIIRHFDRVGVLASALEVLRAANINVQTMENRVFQGSNAAIGIIDVSGDVTKELVRDLAALDHVIQVQASDRDA</sequence>
<dbReference type="GO" id="GO:0006564">
    <property type="term" value="P:L-serine biosynthetic process"/>
    <property type="evidence" value="ECO:0007669"/>
    <property type="project" value="UniProtKB-KW"/>
</dbReference>
<dbReference type="InterPro" id="IPR036291">
    <property type="entry name" value="NAD(P)-bd_dom_sf"/>
</dbReference>
<dbReference type="Pfam" id="PF00389">
    <property type="entry name" value="2-Hacid_dh"/>
    <property type="match status" value="1"/>
</dbReference>
<evidence type="ECO:0000256" key="2">
    <source>
        <dbReference type="ARBA" id="ARBA00005854"/>
    </source>
</evidence>
<reference evidence="9" key="1">
    <citation type="submission" date="2018-05" db="EMBL/GenBank/DDBJ databases">
        <authorList>
            <person name="Lanie J.A."/>
            <person name="Ng W.-L."/>
            <person name="Kazmierczak K.M."/>
            <person name="Andrzejewski T.M."/>
            <person name="Davidsen T.M."/>
            <person name="Wayne K.J."/>
            <person name="Tettelin H."/>
            <person name="Glass J.I."/>
            <person name="Rusch D."/>
            <person name="Podicherti R."/>
            <person name="Tsui H.-C.T."/>
            <person name="Winkler M.E."/>
        </authorList>
    </citation>
    <scope>NUCLEOTIDE SEQUENCE</scope>
</reference>
<feature type="domain" description="ACT" evidence="8">
    <location>
        <begin position="329"/>
        <end position="401"/>
    </location>
</feature>
<keyword evidence="4" id="KW-0560">Oxidoreductase</keyword>